<name>A0A3B0ZTB2_9ZZZZ</name>
<keyword evidence="1" id="KW-0472">Membrane</keyword>
<evidence type="ECO:0000256" key="1">
    <source>
        <dbReference type="SAM" id="Phobius"/>
    </source>
</evidence>
<proteinExistence type="predicted"/>
<accession>A0A3B0ZTB2</accession>
<sequence>MNEQNNAVVADEDVAWASIETPLDVDELKLFCQDIERLFRINPMLIFKDWQSNEENGYQFSGQNISQEEPFDFDLTLSINAVTDGVQINYQQGIKSSTTFTIEPADAGSQSKSKLTITEDYNGMSEQERKEHLHTVDRSLTVWAKYLQQYFLSWQRWSRFRLWRWYMNRVWQPMKPSGRRITYMLLWITAFEIALIILGVTIYYIEYA</sequence>
<gene>
    <name evidence="2" type="ORF">MNBD_GAMMA21-18</name>
</gene>
<protein>
    <submittedName>
        <fullName evidence="2">Uncharacterized protein</fullName>
    </submittedName>
</protein>
<dbReference type="EMBL" id="UOFR01000001">
    <property type="protein sequence ID" value="VAW90577.1"/>
    <property type="molecule type" value="Genomic_DNA"/>
</dbReference>
<reference evidence="2" key="1">
    <citation type="submission" date="2018-06" db="EMBL/GenBank/DDBJ databases">
        <authorList>
            <person name="Zhirakovskaya E."/>
        </authorList>
    </citation>
    <scope>NUCLEOTIDE SEQUENCE</scope>
</reference>
<organism evidence="2">
    <name type="scientific">hydrothermal vent metagenome</name>
    <dbReference type="NCBI Taxonomy" id="652676"/>
    <lineage>
        <taxon>unclassified sequences</taxon>
        <taxon>metagenomes</taxon>
        <taxon>ecological metagenomes</taxon>
    </lineage>
</organism>
<keyword evidence="1" id="KW-0812">Transmembrane</keyword>
<feature type="transmembrane region" description="Helical" evidence="1">
    <location>
        <begin position="184"/>
        <end position="205"/>
    </location>
</feature>
<keyword evidence="1" id="KW-1133">Transmembrane helix</keyword>
<dbReference type="AlphaFoldDB" id="A0A3B0ZTB2"/>
<evidence type="ECO:0000313" key="2">
    <source>
        <dbReference type="EMBL" id="VAW90577.1"/>
    </source>
</evidence>